<feature type="domain" description="BHLH" evidence="6">
    <location>
        <begin position="206"/>
        <end position="255"/>
    </location>
</feature>
<proteinExistence type="predicted"/>
<dbReference type="InterPro" id="IPR036638">
    <property type="entry name" value="HLH_DNA-bd_sf"/>
</dbReference>
<gene>
    <name evidence="7" type="primary">BHLH117</name>
    <name evidence="7" type="ORF">A4A49_34330</name>
</gene>
<protein>
    <submittedName>
        <fullName evidence="7">Transcription factor bhlh117</fullName>
    </submittedName>
</protein>
<evidence type="ECO:0000313" key="7">
    <source>
        <dbReference type="EMBL" id="OIS99866.1"/>
    </source>
</evidence>
<evidence type="ECO:0000256" key="3">
    <source>
        <dbReference type="ARBA" id="ARBA00023125"/>
    </source>
</evidence>
<keyword evidence="5" id="KW-0539">Nucleus</keyword>
<comment type="subcellular location">
    <subcellularLocation>
        <location evidence="1">Nucleus</location>
    </subcellularLocation>
</comment>
<evidence type="ECO:0000256" key="2">
    <source>
        <dbReference type="ARBA" id="ARBA00023015"/>
    </source>
</evidence>
<dbReference type="OMA" id="GCCVYSV"/>
<dbReference type="SMR" id="A0A1J6ILW4"/>
<sequence>MERKPLLQPEFNAGEALLPLMASDEAFINGLYNGLSYQSVLSLSLDHYNHGEEVKPLSLSYFQPSLAKDMPYAAAASQMQQSSAAFDFSTTRDFPWVKETENILDADQKLKLPKLEPVTDNLQLYPYSNNEIFLNEPPFNYFSNGISDDSGLGYGRLPDLRCLEMPNYLDFHLGDSSSTVNGVEPVSVNSQVLMSNQLSTMPKSCKQSAYGSSTTRIRRQKLSEKTRSLEKLLPWDKKMDTATMLGEAYKYVKFLQAQVRVLQSMPVLVEGGASSSSSGSEDRNGKSSYVNEVKANSFYGPLARLNRQQLLQVVLNSPVAQTYLYSKGCCVYSAEQLLQLRKIAQRDALYRQTLFYSGMFS</sequence>
<dbReference type="GO" id="GO:0046983">
    <property type="term" value="F:protein dimerization activity"/>
    <property type="evidence" value="ECO:0007669"/>
    <property type="project" value="InterPro"/>
</dbReference>
<dbReference type="Gramene" id="OIS99866">
    <property type="protein sequence ID" value="OIS99866"/>
    <property type="gene ID" value="A4A49_34330"/>
</dbReference>
<dbReference type="AlphaFoldDB" id="A0A1J6ILW4"/>
<dbReference type="InterPro" id="IPR011598">
    <property type="entry name" value="bHLH_dom"/>
</dbReference>
<dbReference type="GO" id="GO:0003677">
    <property type="term" value="F:DNA binding"/>
    <property type="evidence" value="ECO:0007669"/>
    <property type="project" value="UniProtKB-KW"/>
</dbReference>
<keyword evidence="2" id="KW-0805">Transcription regulation</keyword>
<reference evidence="7" key="1">
    <citation type="submission" date="2016-11" db="EMBL/GenBank/DDBJ databases">
        <title>The genome of Nicotiana attenuata.</title>
        <authorList>
            <person name="Xu S."/>
            <person name="Brockmoeller T."/>
            <person name="Gaquerel E."/>
            <person name="Navarro A."/>
            <person name="Kuhl H."/>
            <person name="Gase K."/>
            <person name="Ling Z."/>
            <person name="Zhou W."/>
            <person name="Kreitzer C."/>
            <person name="Stanke M."/>
            <person name="Tang H."/>
            <person name="Lyons E."/>
            <person name="Pandey P."/>
            <person name="Pandey S.P."/>
            <person name="Timmermann B."/>
            <person name="Baldwin I.T."/>
        </authorList>
    </citation>
    <scope>NUCLEOTIDE SEQUENCE [LARGE SCALE GENOMIC DNA]</scope>
    <source>
        <strain evidence="7">UT</strain>
    </source>
</reference>
<keyword evidence="8" id="KW-1185">Reference proteome</keyword>
<dbReference type="PANTHER" id="PTHR45914:SF24">
    <property type="entry name" value="BHLH DOMAIN-CONTAINING PROTEIN"/>
    <property type="match status" value="1"/>
</dbReference>
<dbReference type="CDD" id="cd11393">
    <property type="entry name" value="bHLH_AtbHLH_like"/>
    <property type="match status" value="1"/>
</dbReference>
<evidence type="ECO:0000256" key="4">
    <source>
        <dbReference type="ARBA" id="ARBA00023163"/>
    </source>
</evidence>
<dbReference type="PANTHER" id="PTHR45914">
    <property type="entry name" value="TRANSCRIPTION FACTOR HEC3-RELATED"/>
    <property type="match status" value="1"/>
</dbReference>
<evidence type="ECO:0000256" key="1">
    <source>
        <dbReference type="ARBA" id="ARBA00004123"/>
    </source>
</evidence>
<dbReference type="GeneID" id="109230382"/>
<dbReference type="SUPFAM" id="SSF47459">
    <property type="entry name" value="HLH, helix-loop-helix DNA-binding domain"/>
    <property type="match status" value="1"/>
</dbReference>
<evidence type="ECO:0000259" key="6">
    <source>
        <dbReference type="PROSITE" id="PS50888"/>
    </source>
</evidence>
<keyword evidence="3" id="KW-0238">DNA-binding</keyword>
<dbReference type="GO" id="GO:0003700">
    <property type="term" value="F:DNA-binding transcription factor activity"/>
    <property type="evidence" value="ECO:0007669"/>
    <property type="project" value="InterPro"/>
</dbReference>
<organism evidence="7 8">
    <name type="scientific">Nicotiana attenuata</name>
    <name type="common">Coyote tobacco</name>
    <dbReference type="NCBI Taxonomy" id="49451"/>
    <lineage>
        <taxon>Eukaryota</taxon>
        <taxon>Viridiplantae</taxon>
        <taxon>Streptophyta</taxon>
        <taxon>Embryophyta</taxon>
        <taxon>Tracheophyta</taxon>
        <taxon>Spermatophyta</taxon>
        <taxon>Magnoliopsida</taxon>
        <taxon>eudicotyledons</taxon>
        <taxon>Gunneridae</taxon>
        <taxon>Pentapetalae</taxon>
        <taxon>asterids</taxon>
        <taxon>lamiids</taxon>
        <taxon>Solanales</taxon>
        <taxon>Solanaceae</taxon>
        <taxon>Nicotianoideae</taxon>
        <taxon>Nicotianeae</taxon>
        <taxon>Nicotiana</taxon>
    </lineage>
</organism>
<evidence type="ECO:0000313" key="8">
    <source>
        <dbReference type="Proteomes" id="UP000187609"/>
    </source>
</evidence>
<dbReference type="Proteomes" id="UP000187609">
    <property type="component" value="Unassembled WGS sequence"/>
</dbReference>
<dbReference type="OrthoDB" id="1610519at2759"/>
<dbReference type="Gene3D" id="4.10.280.10">
    <property type="entry name" value="Helix-loop-helix DNA-binding domain"/>
    <property type="match status" value="1"/>
</dbReference>
<dbReference type="InterPro" id="IPR045843">
    <property type="entry name" value="IND-like"/>
</dbReference>
<dbReference type="InterPro" id="IPR045239">
    <property type="entry name" value="bHLH95_bHLH"/>
</dbReference>
<dbReference type="GO" id="GO:0005634">
    <property type="term" value="C:nucleus"/>
    <property type="evidence" value="ECO:0007669"/>
    <property type="project" value="UniProtKB-SubCell"/>
</dbReference>
<name>A0A1J6ILW4_NICAT</name>
<dbReference type="KEGG" id="nau:109230382"/>
<dbReference type="EMBL" id="MJEQ01037189">
    <property type="protein sequence ID" value="OIS99866.1"/>
    <property type="molecule type" value="Genomic_DNA"/>
</dbReference>
<evidence type="ECO:0000256" key="5">
    <source>
        <dbReference type="ARBA" id="ARBA00023242"/>
    </source>
</evidence>
<dbReference type="PROSITE" id="PS50888">
    <property type="entry name" value="BHLH"/>
    <property type="match status" value="1"/>
</dbReference>
<dbReference type="STRING" id="49451.A0A1J6ILW4"/>
<keyword evidence="4" id="KW-0804">Transcription</keyword>
<dbReference type="SMART" id="SM00353">
    <property type="entry name" value="HLH"/>
    <property type="match status" value="1"/>
</dbReference>
<comment type="caution">
    <text evidence="7">The sequence shown here is derived from an EMBL/GenBank/DDBJ whole genome shotgun (WGS) entry which is preliminary data.</text>
</comment>
<accession>A0A1J6ILW4</accession>